<dbReference type="Proteomes" id="UP001218218">
    <property type="component" value="Unassembled WGS sequence"/>
</dbReference>
<evidence type="ECO:0000256" key="1">
    <source>
        <dbReference type="SAM" id="MobiDB-lite"/>
    </source>
</evidence>
<dbReference type="AlphaFoldDB" id="A0AAD6ZM92"/>
<comment type="caution">
    <text evidence="2">The sequence shown here is derived from an EMBL/GenBank/DDBJ whole genome shotgun (WGS) entry which is preliminary data.</text>
</comment>
<gene>
    <name evidence="2" type="ORF">DFH08DRAFT_816167</name>
</gene>
<feature type="region of interest" description="Disordered" evidence="1">
    <location>
        <begin position="93"/>
        <end position="118"/>
    </location>
</feature>
<evidence type="ECO:0000313" key="3">
    <source>
        <dbReference type="Proteomes" id="UP001218218"/>
    </source>
</evidence>
<organism evidence="2 3">
    <name type="scientific">Mycena albidolilacea</name>
    <dbReference type="NCBI Taxonomy" id="1033008"/>
    <lineage>
        <taxon>Eukaryota</taxon>
        <taxon>Fungi</taxon>
        <taxon>Dikarya</taxon>
        <taxon>Basidiomycota</taxon>
        <taxon>Agaricomycotina</taxon>
        <taxon>Agaricomycetes</taxon>
        <taxon>Agaricomycetidae</taxon>
        <taxon>Agaricales</taxon>
        <taxon>Marasmiineae</taxon>
        <taxon>Mycenaceae</taxon>
        <taxon>Mycena</taxon>
    </lineage>
</organism>
<keyword evidence="3" id="KW-1185">Reference proteome</keyword>
<accession>A0AAD6ZM92</accession>
<evidence type="ECO:0000313" key="2">
    <source>
        <dbReference type="EMBL" id="KAJ7328006.1"/>
    </source>
</evidence>
<dbReference type="EMBL" id="JARIHO010000040">
    <property type="protein sequence ID" value="KAJ7328006.1"/>
    <property type="molecule type" value="Genomic_DNA"/>
</dbReference>
<proteinExistence type="predicted"/>
<sequence length="216" mass="24094">MSSGSSARVAHHLWMLARLATFSPWILDVRSYAIRAVTDSLSTPRDSCCCVWRGRGPADLRAVADRLFNGGALGSQVTDSQYINNLTERNMVSPANKGSQSPIHDASFNSSGSSDTTYDQEEAYSLDDPMDDSVPIDVWPSRLLTPMFEAHYAILKAPEIQLSATEARIIAAIRSDRDAERRQWMEDESHWCYNQSARIAALESLLEYHCIAFPPH</sequence>
<feature type="compositionally biased region" description="Polar residues" evidence="1">
    <location>
        <begin position="96"/>
        <end position="117"/>
    </location>
</feature>
<name>A0AAD6ZM92_9AGAR</name>
<reference evidence="2" key="1">
    <citation type="submission" date="2023-03" db="EMBL/GenBank/DDBJ databases">
        <title>Massive genome expansion in bonnet fungi (Mycena s.s.) driven by repeated elements and novel gene families across ecological guilds.</title>
        <authorList>
            <consortium name="Lawrence Berkeley National Laboratory"/>
            <person name="Harder C.B."/>
            <person name="Miyauchi S."/>
            <person name="Viragh M."/>
            <person name="Kuo A."/>
            <person name="Thoen E."/>
            <person name="Andreopoulos B."/>
            <person name="Lu D."/>
            <person name="Skrede I."/>
            <person name="Drula E."/>
            <person name="Henrissat B."/>
            <person name="Morin E."/>
            <person name="Kohler A."/>
            <person name="Barry K."/>
            <person name="LaButti K."/>
            <person name="Morin E."/>
            <person name="Salamov A."/>
            <person name="Lipzen A."/>
            <person name="Mereny Z."/>
            <person name="Hegedus B."/>
            <person name="Baldrian P."/>
            <person name="Stursova M."/>
            <person name="Weitz H."/>
            <person name="Taylor A."/>
            <person name="Grigoriev I.V."/>
            <person name="Nagy L.G."/>
            <person name="Martin F."/>
            <person name="Kauserud H."/>
        </authorList>
    </citation>
    <scope>NUCLEOTIDE SEQUENCE</scope>
    <source>
        <strain evidence="2">CBHHK002</strain>
    </source>
</reference>
<protein>
    <submittedName>
        <fullName evidence="2">Uncharacterized protein</fullName>
    </submittedName>
</protein>